<evidence type="ECO:0000313" key="1">
    <source>
        <dbReference type="EMBL" id="KAJ9094369.1"/>
    </source>
</evidence>
<evidence type="ECO:0000313" key="2">
    <source>
        <dbReference type="Proteomes" id="UP001241377"/>
    </source>
</evidence>
<name>A0ACC2V5A3_9TREE</name>
<proteinExistence type="predicted"/>
<reference evidence="1" key="1">
    <citation type="submission" date="2023-04" db="EMBL/GenBank/DDBJ databases">
        <title>Draft Genome sequencing of Naganishia species isolated from polar environments using Oxford Nanopore Technology.</title>
        <authorList>
            <person name="Leo P."/>
            <person name="Venkateswaran K."/>
        </authorList>
    </citation>
    <scope>NUCLEOTIDE SEQUENCE</scope>
    <source>
        <strain evidence="1">MNA-CCFEE 5261</strain>
    </source>
</reference>
<keyword evidence="2" id="KW-1185">Reference proteome</keyword>
<dbReference type="Proteomes" id="UP001241377">
    <property type="component" value="Unassembled WGS sequence"/>
</dbReference>
<sequence>MLLPAYDSHGRLYYPQYEDPPSVEKPKVQDRTVQALPRSTQCKTRSFSPCIDDTLNAFSVPRNKQPSMVVKQPKSLYFSQSNELPKPALSPIPRWTGRSSGEKRGRNRNEVDGRVERSRSRDIAGLAPKPRDKKDKERDANYRNCDDTHVSVVEAPLVTPPSLDPATASDYSAFTDIITPDSTYGAESRPHSYVSSSFKPTKQFFASANTSSASLLSQTAPSPSSRKYRRSSLFPPDGPEEYPVRGLCPHLQVLLMNGENRVPPQSRTERSRSGRPINCALFPATSPPLMPLDECDPLVTEIRSALESDISLQTVMDSSYLALVPRLLPNRTRQLSSSQPRAFISYLSFVSSSAFKVFSGQSSSSRELECECCKPSTSCVKMSDVDDWIDSPSSIRQYRPPARRRADGTTLRKWCLEWQMVVNGKVDGVKARRESTPPVERHTREWKRGRERWGCGCVHHGFD</sequence>
<gene>
    <name evidence="1" type="ORF">QFC19_007977</name>
</gene>
<protein>
    <submittedName>
        <fullName evidence="1">Uncharacterized protein</fullName>
    </submittedName>
</protein>
<dbReference type="EMBL" id="JASBWR010000112">
    <property type="protein sequence ID" value="KAJ9094369.1"/>
    <property type="molecule type" value="Genomic_DNA"/>
</dbReference>
<comment type="caution">
    <text evidence="1">The sequence shown here is derived from an EMBL/GenBank/DDBJ whole genome shotgun (WGS) entry which is preliminary data.</text>
</comment>
<organism evidence="1 2">
    <name type="scientific">Naganishia cerealis</name>
    <dbReference type="NCBI Taxonomy" id="610337"/>
    <lineage>
        <taxon>Eukaryota</taxon>
        <taxon>Fungi</taxon>
        <taxon>Dikarya</taxon>
        <taxon>Basidiomycota</taxon>
        <taxon>Agaricomycotina</taxon>
        <taxon>Tremellomycetes</taxon>
        <taxon>Filobasidiales</taxon>
        <taxon>Filobasidiaceae</taxon>
        <taxon>Naganishia</taxon>
    </lineage>
</organism>
<accession>A0ACC2V5A3</accession>